<name>T1CBU1_9ZZZZ</name>
<dbReference type="GO" id="GO:0009249">
    <property type="term" value="P:protein lipoylation"/>
    <property type="evidence" value="ECO:0007669"/>
    <property type="project" value="TreeGrafter"/>
</dbReference>
<dbReference type="Pfam" id="PF01597">
    <property type="entry name" value="GCV_H"/>
    <property type="match status" value="1"/>
</dbReference>
<dbReference type="PANTHER" id="PTHR11715:SF3">
    <property type="entry name" value="GLYCINE CLEAVAGE SYSTEM H PROTEIN-RELATED"/>
    <property type="match status" value="1"/>
</dbReference>
<dbReference type="SUPFAM" id="SSF51230">
    <property type="entry name" value="Single hybrid motif"/>
    <property type="match status" value="1"/>
</dbReference>
<feature type="non-terminal residue" evidence="4">
    <location>
        <position position="1"/>
    </location>
</feature>
<comment type="similarity">
    <text evidence="1">Belongs to the GcvH family.</text>
</comment>
<dbReference type="HAMAP" id="MF_00272">
    <property type="entry name" value="GcvH"/>
    <property type="match status" value="1"/>
</dbReference>
<dbReference type="InterPro" id="IPR033753">
    <property type="entry name" value="GCV_H/Fam206"/>
</dbReference>
<dbReference type="PROSITE" id="PS50968">
    <property type="entry name" value="BIOTINYL_LIPOYL"/>
    <property type="match status" value="1"/>
</dbReference>
<dbReference type="InterPro" id="IPR002930">
    <property type="entry name" value="GCV_H"/>
</dbReference>
<evidence type="ECO:0000313" key="4">
    <source>
        <dbReference type="EMBL" id="EQD79727.1"/>
    </source>
</evidence>
<dbReference type="NCBIfam" id="TIGR00527">
    <property type="entry name" value="gcvH"/>
    <property type="match status" value="1"/>
</dbReference>
<comment type="caution">
    <text evidence="4">The sequence shown here is derived from an EMBL/GenBank/DDBJ whole genome shotgun (WGS) entry which is preliminary data.</text>
</comment>
<dbReference type="CDD" id="cd06848">
    <property type="entry name" value="GCS_H"/>
    <property type="match status" value="1"/>
</dbReference>
<protein>
    <submittedName>
        <fullName evidence="4">Glycine cleavage H-protein, subgroup</fullName>
    </submittedName>
</protein>
<dbReference type="AlphaFoldDB" id="T1CBU1"/>
<feature type="domain" description="Lipoyl-binding" evidence="3">
    <location>
        <begin position="56"/>
        <end position="138"/>
    </location>
</feature>
<organism evidence="4">
    <name type="scientific">mine drainage metagenome</name>
    <dbReference type="NCBI Taxonomy" id="410659"/>
    <lineage>
        <taxon>unclassified sequences</taxon>
        <taxon>metagenomes</taxon>
        <taxon>ecological metagenomes</taxon>
    </lineage>
</organism>
<reference evidence="4" key="2">
    <citation type="journal article" date="2014" name="ISME J.">
        <title>Microbial stratification in low pH oxic and suboxic macroscopic growths along an acid mine drainage.</title>
        <authorList>
            <person name="Mendez-Garcia C."/>
            <person name="Mesa V."/>
            <person name="Sprenger R.R."/>
            <person name="Richter M."/>
            <person name="Diez M.S."/>
            <person name="Solano J."/>
            <person name="Bargiela R."/>
            <person name="Golyshina O.V."/>
            <person name="Manteca A."/>
            <person name="Ramos J.L."/>
            <person name="Gallego J.R."/>
            <person name="Llorente I."/>
            <person name="Martins Dos Santos V.A."/>
            <person name="Jensen O.N."/>
            <person name="Pelaez A.I."/>
            <person name="Sanchez J."/>
            <person name="Ferrer M."/>
        </authorList>
    </citation>
    <scope>NUCLEOTIDE SEQUENCE</scope>
</reference>
<dbReference type="InterPro" id="IPR000089">
    <property type="entry name" value="Biotin_lipoyl"/>
</dbReference>
<dbReference type="EMBL" id="AUZX01001197">
    <property type="protein sequence ID" value="EQD79727.1"/>
    <property type="molecule type" value="Genomic_DNA"/>
</dbReference>
<feature type="non-terminal residue" evidence="4">
    <location>
        <position position="160"/>
    </location>
</feature>
<evidence type="ECO:0000256" key="2">
    <source>
        <dbReference type="ARBA" id="ARBA00022823"/>
    </source>
</evidence>
<evidence type="ECO:0000256" key="1">
    <source>
        <dbReference type="ARBA" id="ARBA00009249"/>
    </source>
</evidence>
<dbReference type="GO" id="GO:0005829">
    <property type="term" value="C:cytosol"/>
    <property type="evidence" value="ECO:0007669"/>
    <property type="project" value="TreeGrafter"/>
</dbReference>
<dbReference type="PROSITE" id="PS00189">
    <property type="entry name" value="LIPOYL"/>
    <property type="match status" value="1"/>
</dbReference>
<gene>
    <name evidence="4" type="ORF">B1A_01581</name>
</gene>
<dbReference type="InterPro" id="IPR017453">
    <property type="entry name" value="GCV_H_sub"/>
</dbReference>
<reference evidence="4" key="1">
    <citation type="submission" date="2013-08" db="EMBL/GenBank/DDBJ databases">
        <authorList>
            <person name="Mendez C."/>
            <person name="Richter M."/>
            <person name="Ferrer M."/>
            <person name="Sanchez J."/>
        </authorList>
    </citation>
    <scope>NUCLEOTIDE SEQUENCE</scope>
</reference>
<keyword evidence="2" id="KW-0450">Lipoyl</keyword>
<evidence type="ECO:0000259" key="3">
    <source>
        <dbReference type="PROSITE" id="PS50968"/>
    </source>
</evidence>
<dbReference type="InterPro" id="IPR003016">
    <property type="entry name" value="2-oxoA_DH_lipoyl-BS"/>
</dbReference>
<accession>T1CBU1</accession>
<dbReference type="GO" id="GO:0005960">
    <property type="term" value="C:glycine cleavage complex"/>
    <property type="evidence" value="ECO:0007669"/>
    <property type="project" value="InterPro"/>
</dbReference>
<proteinExistence type="inferred from homology"/>
<dbReference type="PANTHER" id="PTHR11715">
    <property type="entry name" value="GLYCINE CLEAVAGE SYSTEM H PROTEIN"/>
    <property type="match status" value="1"/>
</dbReference>
<sequence>SFRPPAVCGGRAQRCLPSGLYTHTRIDSLERRMSKVPTDLKYTRTHEWLRTLPDGIVEVGITDHAQHALGDLVFVEVPEAGRTVSLGEPFAVVESVKAASDVYAPVSGEVIEGNPTLAGAPETLNSDPYGDGWLARLRLTGTPAPLLSAAEYEKLTAEEA</sequence>
<dbReference type="Gene3D" id="2.40.50.100">
    <property type="match status" value="1"/>
</dbReference>
<dbReference type="GO" id="GO:0019464">
    <property type="term" value="P:glycine decarboxylation via glycine cleavage system"/>
    <property type="evidence" value="ECO:0007669"/>
    <property type="project" value="InterPro"/>
</dbReference>
<dbReference type="NCBIfam" id="NF002270">
    <property type="entry name" value="PRK01202.1"/>
    <property type="match status" value="1"/>
</dbReference>
<dbReference type="InterPro" id="IPR011053">
    <property type="entry name" value="Single_hybrid_motif"/>
</dbReference>